<dbReference type="EMBL" id="KN846951">
    <property type="protein sequence ID" value="KIV84366.1"/>
    <property type="molecule type" value="Genomic_DNA"/>
</dbReference>
<evidence type="ECO:0000256" key="1">
    <source>
        <dbReference type="SAM" id="MobiDB-lite"/>
    </source>
</evidence>
<dbReference type="OrthoDB" id="3946750at2759"/>
<gene>
    <name evidence="2" type="ORF">PV11_00151</name>
</gene>
<dbReference type="Proteomes" id="UP000053599">
    <property type="component" value="Unassembled WGS sequence"/>
</dbReference>
<accession>A0A0D1X975</accession>
<feature type="region of interest" description="Disordered" evidence="1">
    <location>
        <begin position="481"/>
        <end position="534"/>
    </location>
</feature>
<evidence type="ECO:0000313" key="2">
    <source>
        <dbReference type="EMBL" id="KIV84366.1"/>
    </source>
</evidence>
<dbReference type="AlphaFoldDB" id="A0A0D1X975"/>
<feature type="region of interest" description="Disordered" evidence="1">
    <location>
        <begin position="745"/>
        <end position="770"/>
    </location>
</feature>
<feature type="compositionally biased region" description="Low complexity" evidence="1">
    <location>
        <begin position="1117"/>
        <end position="1132"/>
    </location>
</feature>
<feature type="region of interest" description="Disordered" evidence="1">
    <location>
        <begin position="107"/>
        <end position="130"/>
    </location>
</feature>
<proteinExistence type="predicted"/>
<feature type="region of interest" description="Disordered" evidence="1">
    <location>
        <begin position="325"/>
        <end position="345"/>
    </location>
</feature>
<feature type="region of interest" description="Disordered" evidence="1">
    <location>
        <begin position="923"/>
        <end position="943"/>
    </location>
</feature>
<feature type="compositionally biased region" description="Polar residues" evidence="1">
    <location>
        <begin position="403"/>
        <end position="412"/>
    </location>
</feature>
<organism evidence="2 3">
    <name type="scientific">Exophiala sideris</name>
    <dbReference type="NCBI Taxonomy" id="1016849"/>
    <lineage>
        <taxon>Eukaryota</taxon>
        <taxon>Fungi</taxon>
        <taxon>Dikarya</taxon>
        <taxon>Ascomycota</taxon>
        <taxon>Pezizomycotina</taxon>
        <taxon>Eurotiomycetes</taxon>
        <taxon>Chaetothyriomycetidae</taxon>
        <taxon>Chaetothyriales</taxon>
        <taxon>Herpotrichiellaceae</taxon>
        <taxon>Exophiala</taxon>
    </lineage>
</organism>
<feature type="compositionally biased region" description="Basic and acidic residues" evidence="1">
    <location>
        <begin position="512"/>
        <end position="533"/>
    </location>
</feature>
<sequence>MPVPSVSTRGLGNMPGKGSVSLRTTIHRANRFSTLQTRTLWWWSRHSGESSSDENLEERLRRHEKIMRSRYSKSLRRKALWEREDSPLWPWRPSGRYWRTRYCDYKPSSSETDPKEEAGQDERAGYNGLGNSVRQDFESFKAAVDRAIAEDPYSALFGRRFRNRPSSDDDHGSWTSLWASSSNVQEAYNGQGSTKPEPLQQSQPSSTYVYDSPDTTKTSGRSENIQTAPTAHTTSFAANTDTRPVDSLSAEDNEFDLISMRKVPVKKPDVVREARKPVESPQTRKPKAVDETKKPFLESLFSEHGVDIPVKTYKPHKVYGYRAPEKTAGKTEEKTTPTASGRRFDSSTRREFRDLMARVKGNSIDTTAQFTESNLQQTADEDVKKDVPTRRTRDFPEFDDTTPLFSGTTYEGRSTDSKMTDPGKQNWLVKEGFRSHNDDADNSQPKNDGNIPVKKYAGFQAVTDTYQNPRCRDHMSQEISLETSTNRLEPALDRIQAKPSTESADASFRLETSLDRRSNTKNSAAEKKPHPQEAKVFTSPISTTEEDLDLLRASDVRAATRSARLTKQEKDSIKKDAREKLEADFVARENEKTELTGTSTPSMPSKLTQGLNTVWDHVREYPNGIVAKTMKSMEAFNSNYKKYLRPNNGLTEKLVFKDESLSKVASIYKTKAPISRSKPFTPSPEVVKAEEQRELRIAALKEATDIAKKQSEKTNAQLSKLSQDIQMVYESEYGPIDVNHRQSVNGAAATESTSPSRAPIDAPSNKPHPLLTASVKPGVTTNLVIDKHVSEFEPKFAELVDNAKQICKAIFGSHIELEAIRARYQASSTSLGAVLDGSKEVRRELHEVKQAIRAIESGRPETVWNAPNAACSNFGKKRIDLRAEDSSAVPTRTAKATDKGIVNERGGKEASIREPIKEGTEKTVPEPVFTPDGSPEWNDEQPPSIESLRTKKFDSAYVILAYDSAAGKVEISPMNEPAKQASKSADAVGILSRLNHAPEFLKHFATLKRAGYSLFNGSEDMLIFKKKQPEPLPGLRSATSTANPVVSFATPQANTDITHSEGDHETAAVLNQIPAKVEPIEEPAAAAVPTSRPSTSYDNPPKVRRQESVFSGTLRHSAASSSGGDNDGYSYARSEASGPAGTENSLWKRITRGVRRTVLTIAALCGGAYSIGFIAEGMGAQAQKQNGIDDAQVSGPRKRIVMTGQRPGVFSTESSR</sequence>
<feature type="compositionally biased region" description="Polar residues" evidence="1">
    <location>
        <begin position="186"/>
        <end position="242"/>
    </location>
</feature>
<feature type="compositionally biased region" description="Basic and acidic residues" evidence="1">
    <location>
        <begin position="112"/>
        <end position="124"/>
    </location>
</feature>
<dbReference type="STRING" id="1016849.A0A0D1X975"/>
<name>A0A0D1X975_9EURO</name>
<dbReference type="HOGENOM" id="CLU_280342_0_0_1"/>
<feature type="region of interest" description="Disordered" evidence="1">
    <location>
        <begin position="186"/>
        <end position="247"/>
    </location>
</feature>
<feature type="region of interest" description="Disordered" evidence="1">
    <location>
        <begin position="391"/>
        <end position="424"/>
    </location>
</feature>
<reference evidence="2 3" key="1">
    <citation type="submission" date="2015-01" db="EMBL/GenBank/DDBJ databases">
        <title>The Genome Sequence of Exophiala sideris CBS121828.</title>
        <authorList>
            <consortium name="The Broad Institute Genomics Platform"/>
            <person name="Cuomo C."/>
            <person name="de Hoog S."/>
            <person name="Gorbushina A."/>
            <person name="Stielow B."/>
            <person name="Teixiera M."/>
            <person name="Abouelleil A."/>
            <person name="Chapman S.B."/>
            <person name="Priest M."/>
            <person name="Young S.K."/>
            <person name="Wortman J."/>
            <person name="Nusbaum C."/>
            <person name="Birren B."/>
        </authorList>
    </citation>
    <scope>NUCLEOTIDE SEQUENCE [LARGE SCALE GENOMIC DNA]</scope>
    <source>
        <strain evidence="2 3">CBS 121828</strain>
    </source>
</reference>
<feature type="region of interest" description="Disordered" evidence="1">
    <location>
        <begin position="1082"/>
        <end position="1143"/>
    </location>
</feature>
<feature type="region of interest" description="Disordered" evidence="1">
    <location>
        <begin position="271"/>
        <end position="291"/>
    </location>
</feature>
<protein>
    <submittedName>
        <fullName evidence="2">Uncharacterized protein</fullName>
    </submittedName>
</protein>
<feature type="region of interest" description="Disordered" evidence="1">
    <location>
        <begin position="434"/>
        <end position="453"/>
    </location>
</feature>
<feature type="compositionally biased region" description="Polar residues" evidence="1">
    <location>
        <begin position="745"/>
        <end position="756"/>
    </location>
</feature>
<evidence type="ECO:0000313" key="3">
    <source>
        <dbReference type="Proteomes" id="UP000053599"/>
    </source>
</evidence>
<feature type="compositionally biased region" description="Basic and acidic residues" evidence="1">
    <location>
        <begin position="325"/>
        <end position="335"/>
    </location>
</feature>